<evidence type="ECO:0000256" key="1">
    <source>
        <dbReference type="SAM" id="Phobius"/>
    </source>
</evidence>
<accession>A0ABV4QI00</accession>
<dbReference type="PANTHER" id="PTHR42305">
    <property type="entry name" value="MEMBRANE PROTEIN RV1733C-RELATED"/>
    <property type="match status" value="1"/>
</dbReference>
<dbReference type="InterPro" id="IPR039708">
    <property type="entry name" value="MT1774/Rv1733c-like"/>
</dbReference>
<organism evidence="2 3">
    <name type="scientific">Actinomadura monticuli</name>
    <dbReference type="NCBI Taxonomy" id="3097367"/>
    <lineage>
        <taxon>Bacteria</taxon>
        <taxon>Bacillati</taxon>
        <taxon>Actinomycetota</taxon>
        <taxon>Actinomycetes</taxon>
        <taxon>Streptosporangiales</taxon>
        <taxon>Thermomonosporaceae</taxon>
        <taxon>Actinomadura</taxon>
    </lineage>
</organism>
<evidence type="ECO:0008006" key="4">
    <source>
        <dbReference type="Google" id="ProtNLM"/>
    </source>
</evidence>
<proteinExistence type="predicted"/>
<keyword evidence="1" id="KW-1133">Transmembrane helix</keyword>
<reference evidence="2 3" key="1">
    <citation type="submission" date="2023-11" db="EMBL/GenBank/DDBJ databases">
        <title>Actinomadura monticuli sp. nov., isolated from volcanic ash.</title>
        <authorList>
            <person name="Lee S.D."/>
            <person name="Yang H."/>
            <person name="Kim I.S."/>
        </authorList>
    </citation>
    <scope>NUCLEOTIDE SEQUENCE [LARGE SCALE GENOMIC DNA]</scope>
    <source>
        <strain evidence="2 3">DLS-62</strain>
    </source>
</reference>
<name>A0ABV4QI00_9ACTN</name>
<keyword evidence="1" id="KW-0472">Membrane</keyword>
<dbReference type="EMBL" id="JAXCEI010000013">
    <property type="protein sequence ID" value="MFA1542691.1"/>
    <property type="molecule type" value="Genomic_DNA"/>
</dbReference>
<dbReference type="PANTHER" id="PTHR42305:SF1">
    <property type="entry name" value="MEMBRANE PROTEIN RV1733C-RELATED"/>
    <property type="match status" value="1"/>
</dbReference>
<keyword evidence="3" id="KW-1185">Reference proteome</keyword>
<feature type="transmembrane region" description="Helical" evidence="1">
    <location>
        <begin position="118"/>
        <end position="139"/>
    </location>
</feature>
<keyword evidence="1" id="KW-0812">Transmembrane</keyword>
<dbReference type="Proteomes" id="UP001569963">
    <property type="component" value="Unassembled WGS sequence"/>
</dbReference>
<gene>
    <name evidence="2" type="ORF">SM611_27475</name>
</gene>
<sequence>MDRAQMFYGLLLLMIFIAVTPPISIRAVQAVHHSGVKAERYEAATRHRVDATVVNIERRHTGREVTVTWIASDGTLHSGRYTSWRGASLGDRPAVWAGPGGVGEDPPRPHARTIGDCVATAVTAVAATGLVPGGVYLLLRRRLDKRRYRMWDEAWAGFDRRRIGP</sequence>
<evidence type="ECO:0000313" key="3">
    <source>
        <dbReference type="Proteomes" id="UP001569963"/>
    </source>
</evidence>
<comment type="caution">
    <text evidence="2">The sequence shown here is derived from an EMBL/GenBank/DDBJ whole genome shotgun (WGS) entry which is preliminary data.</text>
</comment>
<protein>
    <recommendedName>
        <fullName evidence="4">DUF3592 domain-containing protein</fullName>
    </recommendedName>
</protein>
<evidence type="ECO:0000313" key="2">
    <source>
        <dbReference type="EMBL" id="MFA1542691.1"/>
    </source>
</evidence>